<dbReference type="EMBL" id="LDAU01000109">
    <property type="protein sequence ID" value="KRX05310.1"/>
    <property type="molecule type" value="Genomic_DNA"/>
</dbReference>
<comment type="caution">
    <text evidence="3">The sequence shown here is derived from an EMBL/GenBank/DDBJ whole genome shotgun (WGS) entry which is preliminary data.</text>
</comment>
<dbReference type="InterPro" id="IPR011992">
    <property type="entry name" value="EF-hand-dom_pair"/>
</dbReference>
<keyword evidence="1" id="KW-0175">Coiled coil</keyword>
<reference evidence="3 4" key="1">
    <citation type="journal article" date="2015" name="Sci. Rep.">
        <title>Genome of the facultative scuticociliatosis pathogen Pseudocohnilembus persalinus provides insight into its virulence through horizontal gene transfer.</title>
        <authorList>
            <person name="Xiong J."/>
            <person name="Wang G."/>
            <person name="Cheng J."/>
            <person name="Tian M."/>
            <person name="Pan X."/>
            <person name="Warren A."/>
            <person name="Jiang C."/>
            <person name="Yuan D."/>
            <person name="Miao W."/>
        </authorList>
    </citation>
    <scope>NUCLEOTIDE SEQUENCE [LARGE SCALE GENOMIC DNA]</scope>
    <source>
        <strain evidence="3">36N120E</strain>
    </source>
</reference>
<keyword evidence="4" id="KW-1185">Reference proteome</keyword>
<accession>A0A0V0QSL2</accession>
<evidence type="ECO:0000313" key="4">
    <source>
        <dbReference type="Proteomes" id="UP000054937"/>
    </source>
</evidence>
<dbReference type="InParanoid" id="A0A0V0QSL2"/>
<dbReference type="Proteomes" id="UP000054937">
    <property type="component" value="Unassembled WGS sequence"/>
</dbReference>
<evidence type="ECO:0000313" key="3">
    <source>
        <dbReference type="EMBL" id="KRX05310.1"/>
    </source>
</evidence>
<dbReference type="SUPFAM" id="SSF47473">
    <property type="entry name" value="EF-hand"/>
    <property type="match status" value="1"/>
</dbReference>
<protein>
    <recommendedName>
        <fullName evidence="2">EF-hand domain-containing protein</fullName>
    </recommendedName>
</protein>
<evidence type="ECO:0000259" key="2">
    <source>
        <dbReference type="PROSITE" id="PS50222"/>
    </source>
</evidence>
<proteinExistence type="predicted"/>
<dbReference type="AlphaFoldDB" id="A0A0V0QSL2"/>
<dbReference type="Gene3D" id="1.10.238.10">
    <property type="entry name" value="EF-hand"/>
    <property type="match status" value="1"/>
</dbReference>
<sequence length="653" mass="78446">MEIQDTQECMDQQNIQLNQLENDSLTQLLQKIKKLRLKYIKEGYTKDEITNMIMQKLKIEQNLQENLGIIVENQQQYSKINSNKNQYIQELSQNQCQQENDFDIFSQKIDWGKQGNLDKYQEIQNLKQASNQQILDSLAFDNFNQQNKKILKKLKQQSLDDKNKKQQENLEDLVQFYNFQLNKINGIQGEDSESDSSDFEDFQRKNLDQTCLEICQNQIQKELFNKINQFYERHFFGEMEKENNDYSGEKICQDNQKQEGTQEQNFNFECDNFDLDKLKNEMKNQQKIRKSKQAKVGKRQDQINLKENETILKKIKMGDELVKQNLQYFSENFSDFQKLRQNLKDKIENQQNQKCEENQEFKENQDQDNKIDKDIVQKKDKNIVEKKQYKKIHNKCGKKRKQVRNLEIQLRNIDNIEYLIQYQQEMLDKKNNFQEEEEQKKCIQLGKEKSQENEKNEENEQNFEFRSKAVNGKLYKDKFNEALECLESFNIKRIRNTPLGERLFSILDTQKLGYIDEQTFVSKLNELMYDKDIRVLYSFKAFNKEDNNKISRKEFQEFFSESWKAAFRLLGEKVQRIQQNQVSLSRINNWAMKQLPNLQREIDILFNNISNNNFIDYQNFKNWVTSTNIHSIEAQYDSIVQQVPVDLYQLESN</sequence>
<organism evidence="3 4">
    <name type="scientific">Pseudocohnilembus persalinus</name>
    <name type="common">Ciliate</name>
    <dbReference type="NCBI Taxonomy" id="266149"/>
    <lineage>
        <taxon>Eukaryota</taxon>
        <taxon>Sar</taxon>
        <taxon>Alveolata</taxon>
        <taxon>Ciliophora</taxon>
        <taxon>Intramacronucleata</taxon>
        <taxon>Oligohymenophorea</taxon>
        <taxon>Scuticociliatia</taxon>
        <taxon>Philasterida</taxon>
        <taxon>Pseudocohnilembidae</taxon>
        <taxon>Pseudocohnilembus</taxon>
    </lineage>
</organism>
<dbReference type="GO" id="GO:0005509">
    <property type="term" value="F:calcium ion binding"/>
    <property type="evidence" value="ECO:0007669"/>
    <property type="project" value="InterPro"/>
</dbReference>
<feature type="coiled-coil region" evidence="1">
    <location>
        <begin position="333"/>
        <end position="364"/>
    </location>
</feature>
<evidence type="ECO:0000256" key="1">
    <source>
        <dbReference type="SAM" id="Coils"/>
    </source>
</evidence>
<name>A0A0V0QSL2_PSEPJ</name>
<dbReference type="OrthoDB" id="191686at2759"/>
<dbReference type="InterPro" id="IPR002048">
    <property type="entry name" value="EF_hand_dom"/>
</dbReference>
<gene>
    <name evidence="3" type="ORF">PPERSA_00611</name>
</gene>
<dbReference type="PROSITE" id="PS50222">
    <property type="entry name" value="EF_HAND_2"/>
    <property type="match status" value="1"/>
</dbReference>
<feature type="domain" description="EF-hand" evidence="2">
    <location>
        <begin position="530"/>
        <end position="565"/>
    </location>
</feature>